<dbReference type="EMBL" id="UINC01040292">
    <property type="protein sequence ID" value="SVB39960.1"/>
    <property type="molecule type" value="Genomic_DNA"/>
</dbReference>
<evidence type="ECO:0000313" key="1">
    <source>
        <dbReference type="EMBL" id="SVB39960.1"/>
    </source>
</evidence>
<dbReference type="AlphaFoldDB" id="A0A382DNB4"/>
<protein>
    <recommendedName>
        <fullName evidence="2">NusB/RsmB/TIM44 domain-containing protein</fullName>
    </recommendedName>
</protein>
<accession>A0A382DNB4</accession>
<name>A0A382DNB4_9ZZZZ</name>
<reference evidence="1" key="1">
    <citation type="submission" date="2018-05" db="EMBL/GenBank/DDBJ databases">
        <authorList>
            <person name="Lanie J.A."/>
            <person name="Ng W.-L."/>
            <person name="Kazmierczak K.M."/>
            <person name="Andrzejewski T.M."/>
            <person name="Davidsen T.M."/>
            <person name="Wayne K.J."/>
            <person name="Tettelin H."/>
            <person name="Glass J.I."/>
            <person name="Rusch D."/>
            <person name="Podicherti R."/>
            <person name="Tsui H.-C.T."/>
            <person name="Winkler M.E."/>
        </authorList>
    </citation>
    <scope>NUCLEOTIDE SEQUENCE</scope>
</reference>
<proteinExistence type="predicted"/>
<evidence type="ECO:0008006" key="2">
    <source>
        <dbReference type="Google" id="ProtNLM"/>
    </source>
</evidence>
<feature type="non-terminal residue" evidence="1">
    <location>
        <position position="1"/>
    </location>
</feature>
<gene>
    <name evidence="1" type="ORF">METZ01_LOCUS192814</name>
</gene>
<organism evidence="1">
    <name type="scientific">marine metagenome</name>
    <dbReference type="NCBI Taxonomy" id="408172"/>
    <lineage>
        <taxon>unclassified sequences</taxon>
        <taxon>metagenomes</taxon>
        <taxon>ecological metagenomes</taxon>
    </lineage>
</organism>
<sequence length="81" mass="9447">KAERDYLGKPDEVEAFSYNIASELLRRHDKETIINAFRTGDLSILKDSINFIAYLSSFEDTDNKTMRKLINKILKYTEQLS</sequence>